<evidence type="ECO:0000256" key="6">
    <source>
        <dbReference type="SAM" id="Coils"/>
    </source>
</evidence>
<proteinExistence type="predicted"/>
<dbReference type="PANTHER" id="PTHR42980">
    <property type="entry name" value="2-OXOISOVALERATE DEHYDROGENASE SUBUNIT BETA-RELATED"/>
    <property type="match status" value="1"/>
</dbReference>
<dbReference type="Pfam" id="PF02779">
    <property type="entry name" value="Transket_pyr"/>
    <property type="match status" value="1"/>
</dbReference>
<dbReference type="PANTHER" id="PTHR42980:SF1">
    <property type="entry name" value="2-OXOISOVALERATE DEHYDROGENASE SUBUNIT BETA, MITOCHONDRIAL"/>
    <property type="match status" value="1"/>
</dbReference>
<dbReference type="GO" id="GO:0007584">
    <property type="term" value="P:response to nutrient"/>
    <property type="evidence" value="ECO:0007669"/>
    <property type="project" value="TreeGrafter"/>
</dbReference>
<keyword evidence="6" id="KW-0175">Coiled coil</keyword>
<keyword evidence="4" id="KW-0560">Oxidoreductase</keyword>
<dbReference type="Proteomes" id="UP000198393">
    <property type="component" value="Unassembled WGS sequence"/>
</dbReference>
<organism evidence="8 9">
    <name type="scientific">Ekhidna lutea</name>
    <dbReference type="NCBI Taxonomy" id="447679"/>
    <lineage>
        <taxon>Bacteria</taxon>
        <taxon>Pseudomonadati</taxon>
        <taxon>Bacteroidota</taxon>
        <taxon>Cytophagia</taxon>
        <taxon>Cytophagales</taxon>
        <taxon>Reichenbachiellaceae</taxon>
        <taxon>Ekhidna</taxon>
    </lineage>
</organism>
<dbReference type="GO" id="GO:0009083">
    <property type="term" value="P:branched-chain amino acid catabolic process"/>
    <property type="evidence" value="ECO:0007669"/>
    <property type="project" value="TreeGrafter"/>
</dbReference>
<dbReference type="Gene3D" id="3.40.50.970">
    <property type="match status" value="2"/>
</dbReference>
<comment type="function">
    <text evidence="2">E1 component of the 2-oxoglutarate dehydrogenase (OGDH) complex which catalyzes the decarboxylation of 2-oxoglutarate, the first step in the conversion of 2-oxoglutarate to succinyl-CoA and CO(2).</text>
</comment>
<name>A0A239HHS3_EKHLU</name>
<dbReference type="Gene3D" id="3.40.50.920">
    <property type="match status" value="1"/>
</dbReference>
<dbReference type="SMART" id="SM00861">
    <property type="entry name" value="Transket_pyr"/>
    <property type="match status" value="1"/>
</dbReference>
<dbReference type="Pfam" id="PF02780">
    <property type="entry name" value="Transketolase_C"/>
    <property type="match status" value="1"/>
</dbReference>
<protein>
    <recommendedName>
        <fullName evidence="3">3-methyl-2-oxobutanoate dehydrogenase (2-methylpropanoyl-transferring)</fullName>
        <ecNumber evidence="3">1.2.4.4</ecNumber>
    </recommendedName>
</protein>
<comment type="cofactor">
    <cofactor evidence="1">
        <name>thiamine diphosphate</name>
        <dbReference type="ChEBI" id="CHEBI:58937"/>
    </cofactor>
</comment>
<evidence type="ECO:0000313" key="8">
    <source>
        <dbReference type="EMBL" id="SNS80872.1"/>
    </source>
</evidence>
<feature type="coiled-coil region" evidence="6">
    <location>
        <begin position="326"/>
        <end position="353"/>
    </location>
</feature>
<sequence length="801" mass="89764">MSEAKNKTKLPVSKKEILQDYQLAVESREASLIGRKEVFMGKAKFGIFGDGKELPQIAMAKYFQNGDWRSGYYRDQTFMMAIGQLTTQQFFAQLYAHTDVEADPASAGRMMNGHFATRYLNEKGEWLTQTDKKNSSADISPTAGQMPRLLGLAYASKLYRENKELSEFEDFSINGNEIAFGTIGNASTSEGHFWETMNAAGVLQVPMIMSVWDDGYGISVPQKYHTIKESISEALSGFQQTKDKAGFEVIKVKAWDYVGLLEAYKKAVDISRKKHTPCLIHVIEVTQPQGHSTSGSHERYKSKDRLTWEKEHDCILKMREWIISEKLASADELDQLEKEAKQSAKQAKDQAWKDYITDIKKDVDEVLSLIDKVAISSSKKAEIAKIADSLRKELNPEKSHIIKGAKKTLRLLKGQPSGEKQNLVNWLNEKSDVYEHQFSSKLYSESADAAINVETIPASYNENSELVDGREVLNACFDHLLKTDARIFAFGEDVGKIGDVNQGFAGLQEKYGELKVTDTGIRETTIIGQGIGAAVRGLRPIAEIQYLDYLLYAIQTLSDDLATLQYRTFGGQKAPLIIRTRGHRLEGVWHSGSPMGMILHSLRGMYVLTPRNMTQAAGFYNTLMQSDDPALVIESLNGYRLKERVPENLTEFKLALGEPEILREGSDATVVTYGSTCRVVMEAANQLSEEGIELEVIDAQTLIPFDRPKMIVDSLEKTNRLVVVDEDVEGGASAFILQQILERDNGYFNLDSKPLTITGKNHRPAYGSDGDYFSKPNVEEIFDKVYAMISETNPEEFPSIY</sequence>
<dbReference type="AlphaFoldDB" id="A0A239HHS3"/>
<gene>
    <name evidence="8" type="ORF">SAMN05421640_1320</name>
</gene>
<dbReference type="Pfam" id="PF00676">
    <property type="entry name" value="E1_dh"/>
    <property type="match status" value="1"/>
</dbReference>
<keyword evidence="9" id="KW-1185">Reference proteome</keyword>
<evidence type="ECO:0000256" key="4">
    <source>
        <dbReference type="ARBA" id="ARBA00023002"/>
    </source>
</evidence>
<dbReference type="InterPro" id="IPR029061">
    <property type="entry name" value="THDP-binding"/>
</dbReference>
<evidence type="ECO:0000256" key="2">
    <source>
        <dbReference type="ARBA" id="ARBA00003906"/>
    </source>
</evidence>
<keyword evidence="8" id="KW-0670">Pyruvate</keyword>
<dbReference type="SUPFAM" id="SSF52922">
    <property type="entry name" value="TK C-terminal domain-like"/>
    <property type="match status" value="1"/>
</dbReference>
<dbReference type="CDD" id="cd02000">
    <property type="entry name" value="TPP_E1_PDC_ADC_BCADC"/>
    <property type="match status" value="1"/>
</dbReference>
<dbReference type="InterPro" id="IPR005475">
    <property type="entry name" value="Transketolase-like_Pyr-bd"/>
</dbReference>
<dbReference type="OrthoDB" id="9769337at2"/>
<evidence type="ECO:0000256" key="3">
    <source>
        <dbReference type="ARBA" id="ARBA00012277"/>
    </source>
</evidence>
<dbReference type="EMBL" id="FZPD01000002">
    <property type="protein sequence ID" value="SNS80872.1"/>
    <property type="molecule type" value="Genomic_DNA"/>
</dbReference>
<evidence type="ECO:0000259" key="7">
    <source>
        <dbReference type="SMART" id="SM00861"/>
    </source>
</evidence>
<dbReference type="EC" id="1.2.4.4" evidence="3"/>
<feature type="domain" description="Transketolase-like pyrimidine-binding" evidence="7">
    <location>
        <begin position="467"/>
        <end position="641"/>
    </location>
</feature>
<evidence type="ECO:0000256" key="5">
    <source>
        <dbReference type="ARBA" id="ARBA00023052"/>
    </source>
</evidence>
<reference evidence="8 9" key="1">
    <citation type="submission" date="2017-06" db="EMBL/GenBank/DDBJ databases">
        <authorList>
            <person name="Kim H.J."/>
            <person name="Triplett B.A."/>
        </authorList>
    </citation>
    <scope>NUCLEOTIDE SEQUENCE [LARGE SCALE GENOMIC DNA]</scope>
    <source>
        <strain evidence="8 9">DSM 19307</strain>
    </source>
</reference>
<dbReference type="RefSeq" id="WP_089356064.1">
    <property type="nucleotide sequence ID" value="NZ_FZPD01000002.1"/>
</dbReference>
<dbReference type="InterPro" id="IPR033248">
    <property type="entry name" value="Transketolase_C"/>
</dbReference>
<evidence type="ECO:0000256" key="1">
    <source>
        <dbReference type="ARBA" id="ARBA00001964"/>
    </source>
</evidence>
<dbReference type="InterPro" id="IPR009014">
    <property type="entry name" value="Transketo_C/PFOR_II"/>
</dbReference>
<dbReference type="GO" id="GO:0003863">
    <property type="term" value="F:branched-chain 2-oxo acid dehydrogenase activity"/>
    <property type="evidence" value="ECO:0007669"/>
    <property type="project" value="UniProtKB-EC"/>
</dbReference>
<keyword evidence="5" id="KW-0786">Thiamine pyrophosphate</keyword>
<dbReference type="SUPFAM" id="SSF52518">
    <property type="entry name" value="Thiamin diphosphate-binding fold (THDP-binding)"/>
    <property type="match status" value="2"/>
</dbReference>
<dbReference type="InterPro" id="IPR001017">
    <property type="entry name" value="DH_E1"/>
</dbReference>
<accession>A0A239HHS3</accession>
<evidence type="ECO:0000313" key="9">
    <source>
        <dbReference type="Proteomes" id="UP000198393"/>
    </source>
</evidence>